<name>A0A3S0ZUL5_CHLFR</name>
<organism evidence="1 2">
    <name type="scientific">Chlorogloeopsis fritschii PCC 6912</name>
    <dbReference type="NCBI Taxonomy" id="211165"/>
    <lineage>
        <taxon>Bacteria</taxon>
        <taxon>Bacillati</taxon>
        <taxon>Cyanobacteriota</taxon>
        <taxon>Cyanophyceae</taxon>
        <taxon>Nostocales</taxon>
        <taxon>Chlorogloeopsidaceae</taxon>
        <taxon>Chlorogloeopsis</taxon>
    </lineage>
</organism>
<keyword evidence="2" id="KW-1185">Reference proteome</keyword>
<evidence type="ECO:0000313" key="1">
    <source>
        <dbReference type="EMBL" id="RUR72624.1"/>
    </source>
</evidence>
<comment type="caution">
    <text evidence="1">The sequence shown here is derived from an EMBL/GenBank/DDBJ whole genome shotgun (WGS) entry which is preliminary data.</text>
</comment>
<dbReference type="STRING" id="211165.GCA_000317285_06791"/>
<dbReference type="Proteomes" id="UP000268857">
    <property type="component" value="Unassembled WGS sequence"/>
</dbReference>
<protein>
    <submittedName>
        <fullName evidence="1">Uncharacterized protein</fullName>
    </submittedName>
</protein>
<gene>
    <name evidence="1" type="ORF">PCC6912_61810</name>
</gene>
<evidence type="ECO:0000313" key="2">
    <source>
        <dbReference type="Proteomes" id="UP000268857"/>
    </source>
</evidence>
<accession>A0A3S0ZUL5</accession>
<dbReference type="GO" id="GO:0051607">
    <property type="term" value="P:defense response to virus"/>
    <property type="evidence" value="ECO:0007669"/>
    <property type="project" value="UniProtKB-KW"/>
</dbReference>
<sequence length="294" mass="33931">MNDFQEENINYPLDVLLDAPGLWTIEANTNKFYLPSSSLKGKFRSIMRKLADSSEENTDTDKEIVIVASNGSGKSYFYPWLLVYFEKVTRNFCDDIFSRNCLTTQNEFKTAYFIPGDKTESLERVNAAYQASLSVHAHNTYPNDSTMTRSYLLLANMCHDLGKVYEKFELLIQTSTSIVTEDNKIKYTKDLAFVVEDLINYENNSFVCNTEFSKYVIDVLRYSNDLLIKISCNFKIELIFKKVLFNFIKIQYLSPFLARIYIDGLVNKLKIKLKLVYDSSDTLSNRVFIASVPP</sequence>
<reference evidence="1 2" key="1">
    <citation type="journal article" date="2019" name="Genome Biol. Evol.">
        <title>Day and night: Metabolic profiles and evolutionary relationships of six axenic non-marine cyanobacteria.</title>
        <authorList>
            <person name="Will S.E."/>
            <person name="Henke P."/>
            <person name="Boedeker C."/>
            <person name="Huang S."/>
            <person name="Brinkmann H."/>
            <person name="Rohde M."/>
            <person name="Jarek M."/>
            <person name="Friedl T."/>
            <person name="Seufert S."/>
            <person name="Schumacher M."/>
            <person name="Overmann J."/>
            <person name="Neumann-Schaal M."/>
            <person name="Petersen J."/>
        </authorList>
    </citation>
    <scope>NUCLEOTIDE SEQUENCE [LARGE SCALE GENOMIC DNA]</scope>
    <source>
        <strain evidence="1 2">PCC 6912</strain>
    </source>
</reference>
<dbReference type="AlphaFoldDB" id="A0A3S0ZUL5"/>
<proteinExistence type="predicted"/>
<dbReference type="EMBL" id="RSCJ01000045">
    <property type="protein sequence ID" value="RUR72624.1"/>
    <property type="molecule type" value="Genomic_DNA"/>
</dbReference>
<dbReference type="RefSeq" id="WP_016879866.1">
    <property type="nucleotide sequence ID" value="NZ_AJLN01000161.1"/>
</dbReference>